<sequence length="339" mass="40183">MTNLDRPQRINQNIPDLYTLNPEFQRNQTPTGSSQSISCKSLQNNQINSKKKVFRYNKENEKFDYFAQLDSLQREIERLKDHIENKKSSYSKEINDLKLSYEIKIQTFGEAHKKQFSSINTQIDEKNMNLDKIRTEISNEKAQLEKQLKELRHVCLHMESENKEIKKELEILKERNRVLTQEEIPSLRVSIFHMKDHYNIELQNLNKQKEKEHEDCKREIDGTQAEILKLITDLNETKNSHKQKEKIRSQEILKLKEKLMAMSKEALDKEKEIKDTLISLEAYKEEGGRFSKEARKLERNLNTEMKMKEKLSRKISKLTKLVYGNTDKSPRRQPNSGKS</sequence>
<dbReference type="AlphaFoldDB" id="A0AAU9K7K5"/>
<feature type="region of interest" description="Disordered" evidence="2">
    <location>
        <begin position="319"/>
        <end position="339"/>
    </location>
</feature>
<keyword evidence="4" id="KW-1185">Reference proteome</keyword>
<evidence type="ECO:0000256" key="1">
    <source>
        <dbReference type="SAM" id="Coils"/>
    </source>
</evidence>
<name>A0AAU9K7K5_9CILI</name>
<dbReference type="Proteomes" id="UP001162131">
    <property type="component" value="Unassembled WGS sequence"/>
</dbReference>
<dbReference type="EMBL" id="CAJZBQ010000062">
    <property type="protein sequence ID" value="CAG9335530.1"/>
    <property type="molecule type" value="Genomic_DNA"/>
</dbReference>
<proteinExistence type="predicted"/>
<gene>
    <name evidence="3" type="ORF">BSTOLATCC_MIC63997</name>
</gene>
<keyword evidence="1" id="KW-0175">Coiled coil</keyword>
<comment type="caution">
    <text evidence="3">The sequence shown here is derived from an EMBL/GenBank/DDBJ whole genome shotgun (WGS) entry which is preliminary data.</text>
</comment>
<accession>A0AAU9K7K5</accession>
<protein>
    <submittedName>
        <fullName evidence="3">Uncharacterized protein</fullName>
    </submittedName>
</protein>
<organism evidence="3 4">
    <name type="scientific">Blepharisma stoltei</name>
    <dbReference type="NCBI Taxonomy" id="1481888"/>
    <lineage>
        <taxon>Eukaryota</taxon>
        <taxon>Sar</taxon>
        <taxon>Alveolata</taxon>
        <taxon>Ciliophora</taxon>
        <taxon>Postciliodesmatophora</taxon>
        <taxon>Heterotrichea</taxon>
        <taxon>Heterotrichida</taxon>
        <taxon>Blepharismidae</taxon>
        <taxon>Blepharisma</taxon>
    </lineage>
</organism>
<evidence type="ECO:0000256" key="2">
    <source>
        <dbReference type="SAM" id="MobiDB-lite"/>
    </source>
</evidence>
<feature type="coiled-coil region" evidence="1">
    <location>
        <begin position="252"/>
        <end position="314"/>
    </location>
</feature>
<reference evidence="3" key="1">
    <citation type="submission" date="2021-09" db="EMBL/GenBank/DDBJ databases">
        <authorList>
            <consortium name="AG Swart"/>
            <person name="Singh M."/>
            <person name="Singh A."/>
            <person name="Seah K."/>
            <person name="Emmerich C."/>
        </authorList>
    </citation>
    <scope>NUCLEOTIDE SEQUENCE</scope>
    <source>
        <strain evidence="3">ATCC30299</strain>
    </source>
</reference>
<feature type="coiled-coil region" evidence="1">
    <location>
        <begin position="62"/>
        <end position="226"/>
    </location>
</feature>
<evidence type="ECO:0000313" key="4">
    <source>
        <dbReference type="Proteomes" id="UP001162131"/>
    </source>
</evidence>
<evidence type="ECO:0000313" key="3">
    <source>
        <dbReference type="EMBL" id="CAG9335530.1"/>
    </source>
</evidence>